<dbReference type="RefSeq" id="WP_184243126.1">
    <property type="nucleotide sequence ID" value="NZ_JACHLR010000004.1"/>
</dbReference>
<gene>
    <name evidence="1" type="ORF">HNO88_001156</name>
</gene>
<keyword evidence="1" id="KW-0378">Hydrolase</keyword>
<evidence type="ECO:0000313" key="2">
    <source>
        <dbReference type="Proteomes" id="UP000555448"/>
    </source>
</evidence>
<sequence length="144" mass="15850">MAKPDPALLDPARYPFTCRIEPRFGDLDVNLHINNVAMASMLEESHVRLHRASGYRQALPAGVTTMVASVTIEYLGEGAYPDPVDFHLAVSHVGRTSHEVVKLVMQNGRVIAFSRTVMVTVGPDGPVAIPPSFTKQVDRWMLRA</sequence>
<protein>
    <submittedName>
        <fullName evidence="1">Acyl-CoA thioester hydrolase</fullName>
        <ecNumber evidence="1">3.1.2.-</ecNumber>
    </submittedName>
</protein>
<name>A0A7W7NW87_9SPHN</name>
<proteinExistence type="predicted"/>
<dbReference type="EC" id="3.1.2.-" evidence="1"/>
<dbReference type="Proteomes" id="UP000555448">
    <property type="component" value="Unassembled WGS sequence"/>
</dbReference>
<dbReference type="CDD" id="cd00586">
    <property type="entry name" value="4HBT"/>
    <property type="match status" value="1"/>
</dbReference>
<organism evidence="1 2">
    <name type="scientific">Novosphingobium chloroacetimidivorans</name>
    <dbReference type="NCBI Taxonomy" id="1428314"/>
    <lineage>
        <taxon>Bacteria</taxon>
        <taxon>Pseudomonadati</taxon>
        <taxon>Pseudomonadota</taxon>
        <taxon>Alphaproteobacteria</taxon>
        <taxon>Sphingomonadales</taxon>
        <taxon>Sphingomonadaceae</taxon>
        <taxon>Novosphingobium</taxon>
    </lineage>
</organism>
<dbReference type="AlphaFoldDB" id="A0A7W7NW87"/>
<comment type="caution">
    <text evidence="1">The sequence shown here is derived from an EMBL/GenBank/DDBJ whole genome shotgun (WGS) entry which is preliminary data.</text>
</comment>
<dbReference type="EMBL" id="JACHLR010000004">
    <property type="protein sequence ID" value="MBB4857842.1"/>
    <property type="molecule type" value="Genomic_DNA"/>
</dbReference>
<evidence type="ECO:0000313" key="1">
    <source>
        <dbReference type="EMBL" id="MBB4857842.1"/>
    </source>
</evidence>
<reference evidence="1 2" key="1">
    <citation type="submission" date="2020-08" db="EMBL/GenBank/DDBJ databases">
        <title>Functional genomics of gut bacteria from endangered species of beetles.</title>
        <authorList>
            <person name="Carlos-Shanley C."/>
        </authorList>
    </citation>
    <scope>NUCLEOTIDE SEQUENCE [LARGE SCALE GENOMIC DNA]</scope>
    <source>
        <strain evidence="1 2">S00245</strain>
    </source>
</reference>
<keyword evidence="2" id="KW-1185">Reference proteome</keyword>
<dbReference type="SUPFAM" id="SSF54637">
    <property type="entry name" value="Thioesterase/thiol ester dehydrase-isomerase"/>
    <property type="match status" value="1"/>
</dbReference>
<dbReference type="Pfam" id="PF13279">
    <property type="entry name" value="4HBT_2"/>
    <property type="match status" value="1"/>
</dbReference>
<dbReference type="GO" id="GO:0016787">
    <property type="term" value="F:hydrolase activity"/>
    <property type="evidence" value="ECO:0007669"/>
    <property type="project" value="UniProtKB-KW"/>
</dbReference>
<dbReference type="Gene3D" id="3.10.129.10">
    <property type="entry name" value="Hotdog Thioesterase"/>
    <property type="match status" value="1"/>
</dbReference>
<accession>A0A7W7NW87</accession>
<dbReference type="InterPro" id="IPR029069">
    <property type="entry name" value="HotDog_dom_sf"/>
</dbReference>